<dbReference type="PROSITE" id="PS00135">
    <property type="entry name" value="TRYPSIN_SER"/>
    <property type="match status" value="1"/>
</dbReference>
<dbReference type="InterPro" id="IPR018114">
    <property type="entry name" value="TRYPSIN_HIS"/>
</dbReference>
<dbReference type="InterPro" id="IPR009003">
    <property type="entry name" value="Peptidase_S1_PA"/>
</dbReference>
<protein>
    <recommendedName>
        <fullName evidence="4">Phenoloxidase-activating factor 2</fullName>
    </recommendedName>
    <alternativeName>
        <fullName evidence="5">Prophenoloxidase-activating factor II</fullName>
    </alternativeName>
</protein>
<dbReference type="PANTHER" id="PTHR24252:SF10">
    <property type="entry name" value="SERINE PROTEASE 56"/>
    <property type="match status" value="1"/>
</dbReference>
<dbReference type="Pfam" id="PF00089">
    <property type="entry name" value="Trypsin"/>
    <property type="match status" value="1"/>
</dbReference>
<dbReference type="PROSITE" id="PS50240">
    <property type="entry name" value="TRYPSIN_DOM"/>
    <property type="match status" value="1"/>
</dbReference>
<evidence type="ECO:0000256" key="3">
    <source>
        <dbReference type="ARBA" id="ARBA00023157"/>
    </source>
</evidence>
<dbReference type="PANTHER" id="PTHR24252">
    <property type="entry name" value="ACROSIN-RELATED"/>
    <property type="match status" value="1"/>
</dbReference>
<dbReference type="OMA" id="VWSNSEC"/>
<dbReference type="GO" id="GO:0005576">
    <property type="term" value="C:extracellular region"/>
    <property type="evidence" value="ECO:0007669"/>
    <property type="project" value="UniProtKB-SubCell"/>
</dbReference>
<dbReference type="AlphaFoldDB" id="E2ARE3"/>
<keyword evidence="6" id="KW-0378">Hydrolase</keyword>
<evidence type="ECO:0000256" key="5">
    <source>
        <dbReference type="ARBA" id="ARBA00076468"/>
    </source>
</evidence>
<keyword evidence="11" id="KW-1185">Reference proteome</keyword>
<dbReference type="OrthoDB" id="546450at2759"/>
<accession>E2ARE3</accession>
<dbReference type="PRINTS" id="PR00722">
    <property type="entry name" value="CHYMOTRYPSIN"/>
</dbReference>
<keyword evidence="6" id="KW-0645">Protease</keyword>
<dbReference type="PROSITE" id="PS00134">
    <property type="entry name" value="TRYPSIN_HIS"/>
    <property type="match status" value="1"/>
</dbReference>
<evidence type="ECO:0000313" key="11">
    <source>
        <dbReference type="Proteomes" id="UP000000311"/>
    </source>
</evidence>
<keyword evidence="8" id="KW-1133">Transmembrane helix</keyword>
<feature type="transmembrane region" description="Helical" evidence="8">
    <location>
        <begin position="65"/>
        <end position="86"/>
    </location>
</feature>
<reference evidence="10 11" key="1">
    <citation type="journal article" date="2010" name="Science">
        <title>Genomic comparison of the ants Camponotus floridanus and Harpegnathos saltator.</title>
        <authorList>
            <person name="Bonasio R."/>
            <person name="Zhang G."/>
            <person name="Ye C."/>
            <person name="Mutti N.S."/>
            <person name="Fang X."/>
            <person name="Qin N."/>
            <person name="Donahue G."/>
            <person name="Yang P."/>
            <person name="Li Q."/>
            <person name="Li C."/>
            <person name="Zhang P."/>
            <person name="Huang Z."/>
            <person name="Berger S.L."/>
            <person name="Reinberg D."/>
            <person name="Wang J."/>
            <person name="Liebig J."/>
        </authorList>
    </citation>
    <scope>NUCLEOTIDE SEQUENCE [LARGE SCALE GENOMIC DNA]</scope>
    <source>
        <strain evidence="11">C129</strain>
    </source>
</reference>
<proteinExistence type="predicted"/>
<gene>
    <name evidence="10" type="ORF">EAG_05484</name>
</gene>
<keyword evidence="3" id="KW-1015">Disulfide bond</keyword>
<evidence type="ECO:0000256" key="7">
    <source>
        <dbReference type="SAM" id="MobiDB-lite"/>
    </source>
</evidence>
<keyword evidence="8" id="KW-0472">Membrane</keyword>
<feature type="compositionally biased region" description="Pro residues" evidence="7">
    <location>
        <begin position="234"/>
        <end position="255"/>
    </location>
</feature>
<feature type="compositionally biased region" description="Low complexity" evidence="7">
    <location>
        <begin position="13"/>
        <end position="26"/>
    </location>
</feature>
<feature type="domain" description="Peptidase S1" evidence="9">
    <location>
        <begin position="327"/>
        <end position="561"/>
    </location>
</feature>
<dbReference type="Proteomes" id="UP000000311">
    <property type="component" value="Unassembled WGS sequence"/>
</dbReference>
<sequence length="561" mass="60992">MPSTRGKGKPVISSSSGYSTARSRSGPQPVFARGSQPSPVFRASLLFAVLTTQSTNNRARKQSSFAMLVFVVQIIATIVPLAVGSISRSSNFESNDDIHPEEDTVIIEAAVDPDQFEREGRGILWNGATTRETCLTSKGEVGRCTTFKECYPYFKIPDLGALDGWVLGVYDTCSYIREDGNPSFGICCSNLQPFITPRPPTDNCDDSIVQNPQIEDSEKKGQEPGIARPQAAPTWPPPIPTHPPNHTIPPLPTHPPSSELPSSTHSTTLKPITTSSKKPGVATTWPTKKPTWWPTSSTMTTTSKSPFSSNNLSQCGAKNGNQDQERIVGGKNADPGEWPWIAALLNAGRQFCGGSLIDNQHILTAAHCVLNMNSWDVARLIVRLGDYNIKTNNEIRHIERRVKRVVRHRGFNSRTLYNDVAVLTLSEPVEFTEQIRPICLPSGSQLYQGKTATVIGWGSLRESGPQPAILQEVSIPVWSNSECKLKYGAAAPGGIVDSFLCAGRAAKDSCSGDSGGPLMVNDGRWTQIGIVSWGIGCGKGQYPGVYTRVTHYASWIEKNLK</sequence>
<dbReference type="FunFam" id="2.40.10.10:FF:000038">
    <property type="entry name" value="Serine protease"/>
    <property type="match status" value="1"/>
</dbReference>
<dbReference type="GO" id="GO:0004252">
    <property type="term" value="F:serine-type endopeptidase activity"/>
    <property type="evidence" value="ECO:0007669"/>
    <property type="project" value="InterPro"/>
</dbReference>
<keyword evidence="8" id="KW-0812">Transmembrane</keyword>
<dbReference type="MEROPS" id="S01.B44"/>
<feature type="region of interest" description="Disordered" evidence="7">
    <location>
        <begin position="1"/>
        <end position="35"/>
    </location>
</feature>
<dbReference type="SMART" id="SM00020">
    <property type="entry name" value="Tryp_SPc"/>
    <property type="match status" value="1"/>
</dbReference>
<dbReference type="EMBL" id="GL442060">
    <property type="protein sequence ID" value="EFN63998.1"/>
    <property type="molecule type" value="Genomic_DNA"/>
</dbReference>
<keyword evidence="2" id="KW-0964">Secreted</keyword>
<evidence type="ECO:0000256" key="8">
    <source>
        <dbReference type="SAM" id="Phobius"/>
    </source>
</evidence>
<dbReference type="FunCoup" id="E2ARE3">
    <property type="interactions" value="34"/>
</dbReference>
<dbReference type="CDD" id="cd00190">
    <property type="entry name" value="Tryp_SPc"/>
    <property type="match status" value="1"/>
</dbReference>
<evidence type="ECO:0000259" key="9">
    <source>
        <dbReference type="PROSITE" id="PS50240"/>
    </source>
</evidence>
<evidence type="ECO:0000256" key="1">
    <source>
        <dbReference type="ARBA" id="ARBA00004613"/>
    </source>
</evidence>
<dbReference type="GO" id="GO:0006508">
    <property type="term" value="P:proteolysis"/>
    <property type="evidence" value="ECO:0007669"/>
    <property type="project" value="UniProtKB-KW"/>
</dbReference>
<name>E2ARE3_CAMFO</name>
<evidence type="ECO:0000256" key="2">
    <source>
        <dbReference type="ARBA" id="ARBA00022525"/>
    </source>
</evidence>
<evidence type="ECO:0000256" key="4">
    <source>
        <dbReference type="ARBA" id="ARBA00068096"/>
    </source>
</evidence>
<dbReference type="InterPro" id="IPR001314">
    <property type="entry name" value="Peptidase_S1A"/>
</dbReference>
<evidence type="ECO:0000256" key="6">
    <source>
        <dbReference type="RuleBase" id="RU363034"/>
    </source>
</evidence>
<dbReference type="InterPro" id="IPR001254">
    <property type="entry name" value="Trypsin_dom"/>
</dbReference>
<dbReference type="SUPFAM" id="SSF50494">
    <property type="entry name" value="Trypsin-like serine proteases"/>
    <property type="match status" value="1"/>
</dbReference>
<evidence type="ECO:0000313" key="10">
    <source>
        <dbReference type="EMBL" id="EFN63998.1"/>
    </source>
</evidence>
<keyword evidence="6" id="KW-0720">Serine protease</keyword>
<feature type="region of interest" description="Disordered" evidence="7">
    <location>
        <begin position="215"/>
        <end position="310"/>
    </location>
</feature>
<dbReference type="InParanoid" id="E2ARE3"/>
<feature type="compositionally biased region" description="Low complexity" evidence="7">
    <location>
        <begin position="283"/>
        <end position="309"/>
    </location>
</feature>
<feature type="compositionally biased region" description="Low complexity" evidence="7">
    <location>
        <begin position="256"/>
        <end position="268"/>
    </location>
</feature>
<dbReference type="InterPro" id="IPR033116">
    <property type="entry name" value="TRYPSIN_SER"/>
</dbReference>
<dbReference type="Gene3D" id="2.40.10.10">
    <property type="entry name" value="Trypsin-like serine proteases"/>
    <property type="match status" value="3"/>
</dbReference>
<organism evidence="11">
    <name type="scientific">Camponotus floridanus</name>
    <name type="common">Florida carpenter ant</name>
    <dbReference type="NCBI Taxonomy" id="104421"/>
    <lineage>
        <taxon>Eukaryota</taxon>
        <taxon>Metazoa</taxon>
        <taxon>Ecdysozoa</taxon>
        <taxon>Arthropoda</taxon>
        <taxon>Hexapoda</taxon>
        <taxon>Insecta</taxon>
        <taxon>Pterygota</taxon>
        <taxon>Neoptera</taxon>
        <taxon>Endopterygota</taxon>
        <taxon>Hymenoptera</taxon>
        <taxon>Apocrita</taxon>
        <taxon>Aculeata</taxon>
        <taxon>Formicoidea</taxon>
        <taxon>Formicidae</taxon>
        <taxon>Formicinae</taxon>
        <taxon>Camponotus</taxon>
    </lineage>
</organism>
<dbReference type="KEGG" id="cfo:105255212"/>
<dbReference type="InterPro" id="IPR043504">
    <property type="entry name" value="Peptidase_S1_PA_chymotrypsin"/>
</dbReference>
<comment type="subcellular location">
    <subcellularLocation>
        <location evidence="1">Secreted</location>
    </subcellularLocation>
</comment>